<dbReference type="Pfam" id="PF08292">
    <property type="entry name" value="RNA_pol_Rbc25"/>
    <property type="match status" value="1"/>
</dbReference>
<dbReference type="EMBL" id="CAJFDI010000004">
    <property type="protein sequence ID" value="CAD5224347.1"/>
    <property type="molecule type" value="Genomic_DNA"/>
</dbReference>
<dbReference type="SUPFAM" id="SSF88798">
    <property type="entry name" value="N-terminal, heterodimerisation domain of RBP7 (RpoE)"/>
    <property type="match status" value="1"/>
</dbReference>
<organism evidence="7 9">
    <name type="scientific">Bursaphelenchus xylophilus</name>
    <name type="common">Pinewood nematode worm</name>
    <name type="synonym">Aphelenchoides xylophilus</name>
    <dbReference type="NCBI Taxonomy" id="6326"/>
    <lineage>
        <taxon>Eukaryota</taxon>
        <taxon>Metazoa</taxon>
        <taxon>Ecdysozoa</taxon>
        <taxon>Nematoda</taxon>
        <taxon>Chromadorea</taxon>
        <taxon>Rhabditida</taxon>
        <taxon>Tylenchina</taxon>
        <taxon>Tylenchomorpha</taxon>
        <taxon>Aphelenchoidea</taxon>
        <taxon>Aphelenchoididae</taxon>
        <taxon>Bursaphelenchus</taxon>
    </lineage>
</organism>
<evidence type="ECO:0000259" key="5">
    <source>
        <dbReference type="Pfam" id="PF08292"/>
    </source>
</evidence>
<reference evidence="6" key="2">
    <citation type="submission" date="2020-09" db="EMBL/GenBank/DDBJ databases">
        <authorList>
            <person name="Kikuchi T."/>
        </authorList>
    </citation>
    <scope>NUCLEOTIDE SEQUENCE</scope>
    <source>
        <strain evidence="6">Ka4C1</strain>
    </source>
</reference>
<dbReference type="EMBL" id="CAJFCV020000004">
    <property type="protein sequence ID" value="CAG9113108.1"/>
    <property type="molecule type" value="Genomic_DNA"/>
</dbReference>
<dbReference type="GO" id="GO:0006384">
    <property type="term" value="P:transcription initiation at RNA polymerase III promoter"/>
    <property type="evidence" value="ECO:0007669"/>
    <property type="project" value="TreeGrafter"/>
</dbReference>
<dbReference type="InterPro" id="IPR045113">
    <property type="entry name" value="Rpb7-like"/>
</dbReference>
<accession>A0A1I7SE06</accession>
<evidence type="ECO:0000256" key="2">
    <source>
        <dbReference type="ARBA" id="ARBA00009307"/>
    </source>
</evidence>
<dbReference type="InterPro" id="IPR012340">
    <property type="entry name" value="NA-bd_OB-fold"/>
</dbReference>
<dbReference type="Gene3D" id="3.30.1490.120">
    <property type="entry name" value="RNA polymerase Rpb7-like, N-terminal domain"/>
    <property type="match status" value="1"/>
</dbReference>
<dbReference type="WBParaSite" id="BXY_1126400.1">
    <property type="protein sequence ID" value="BXY_1126400.1"/>
    <property type="gene ID" value="BXY_1126400"/>
</dbReference>
<keyword evidence="4" id="KW-0804">Transcription</keyword>
<keyword evidence="8" id="KW-1185">Reference proteome</keyword>
<protein>
    <submittedName>
        <fullName evidence="6">(pine wood nematode) hypothetical protein</fullName>
    </submittedName>
</protein>
<comment type="similarity">
    <text evidence="2">Belongs to the eukaryotic RPB7/RPC8 RNA polymerase subunit family.</text>
</comment>
<dbReference type="PANTHER" id="PTHR12709:SF1">
    <property type="entry name" value="DNA-DIRECTED RNA POLYMERASE III SUBUNIT RPC8"/>
    <property type="match status" value="1"/>
</dbReference>
<sequence length="205" mass="23145">MFVLSKFKYTAKILPLHLGEDFLSTLIKRIDADFANYVIIDVGLCLSFYDFQSIGASYLMAGDASSYTPVEFRYLVFQPFRGEVIQATISSCTTDGVKLTMDFFSDIFVTPDNLPEVSKFDEKEQVWIWEFQSEEGGDPVKFYMEPGKTVKFRVTDIKYRSVQPGASSEVKVMEITGTMSEHGLGCVDWWAQPAEPEDDAEPAES</sequence>
<dbReference type="PANTHER" id="PTHR12709">
    <property type="entry name" value="DNA-DIRECTED RNA POLYMERASE II, III"/>
    <property type="match status" value="1"/>
</dbReference>
<evidence type="ECO:0000313" key="7">
    <source>
        <dbReference type="Proteomes" id="UP000095284"/>
    </source>
</evidence>
<evidence type="ECO:0000313" key="9">
    <source>
        <dbReference type="WBParaSite" id="BXY_1126400.1"/>
    </source>
</evidence>
<dbReference type="AlphaFoldDB" id="A0A1I7SE06"/>
<evidence type="ECO:0000313" key="6">
    <source>
        <dbReference type="EMBL" id="CAD5224347.1"/>
    </source>
</evidence>
<dbReference type="SUPFAM" id="SSF50249">
    <property type="entry name" value="Nucleic acid-binding proteins"/>
    <property type="match status" value="1"/>
</dbReference>
<evidence type="ECO:0000256" key="3">
    <source>
        <dbReference type="ARBA" id="ARBA00022478"/>
    </source>
</evidence>
<dbReference type="SMR" id="A0A1I7SE06"/>
<comment type="subcellular location">
    <subcellularLocation>
        <location evidence="1">Nucleus</location>
    </subcellularLocation>
</comment>
<dbReference type="eggNOG" id="KOG3297">
    <property type="taxonomic scope" value="Eukaryota"/>
</dbReference>
<dbReference type="GO" id="GO:0005666">
    <property type="term" value="C:RNA polymerase III complex"/>
    <property type="evidence" value="ECO:0007669"/>
    <property type="project" value="TreeGrafter"/>
</dbReference>
<evidence type="ECO:0000256" key="1">
    <source>
        <dbReference type="ARBA" id="ARBA00004123"/>
    </source>
</evidence>
<name>A0A1I7SE06_BURXY</name>
<dbReference type="Proteomes" id="UP000659654">
    <property type="component" value="Unassembled WGS sequence"/>
</dbReference>
<dbReference type="Proteomes" id="UP000582659">
    <property type="component" value="Unassembled WGS sequence"/>
</dbReference>
<proteinExistence type="inferred from homology"/>
<dbReference type="InterPro" id="IPR036898">
    <property type="entry name" value="RNA_pol_Rpb7-like_N_sf"/>
</dbReference>
<dbReference type="Gene3D" id="2.40.50.140">
    <property type="entry name" value="Nucleic acid-binding proteins"/>
    <property type="match status" value="1"/>
</dbReference>
<reference evidence="9" key="1">
    <citation type="submission" date="2016-11" db="UniProtKB">
        <authorList>
            <consortium name="WormBaseParasite"/>
        </authorList>
    </citation>
    <scope>IDENTIFICATION</scope>
</reference>
<dbReference type="InterPro" id="IPR013238">
    <property type="entry name" value="RNA_pol_III_Rbc25"/>
</dbReference>
<dbReference type="OrthoDB" id="10256606at2759"/>
<feature type="domain" description="RNA polymerase III subunit Rpc25" evidence="5">
    <location>
        <begin position="83"/>
        <end position="169"/>
    </location>
</feature>
<evidence type="ECO:0000313" key="8">
    <source>
        <dbReference type="Proteomes" id="UP000659654"/>
    </source>
</evidence>
<evidence type="ECO:0000256" key="4">
    <source>
        <dbReference type="ARBA" id="ARBA00023163"/>
    </source>
</evidence>
<keyword evidence="3" id="KW-0240">DNA-directed RNA polymerase</keyword>
<dbReference type="Proteomes" id="UP000095284">
    <property type="component" value="Unplaced"/>
</dbReference>
<gene>
    <name evidence="6" type="ORF">BXYJ_LOCUS7998</name>
</gene>